<evidence type="ECO:0000313" key="3">
    <source>
        <dbReference type="EMBL" id="VGO21767.1"/>
    </source>
</evidence>
<evidence type="ECO:0000313" key="4">
    <source>
        <dbReference type="Proteomes" id="UP000346198"/>
    </source>
</evidence>
<dbReference type="InterPro" id="IPR006442">
    <property type="entry name" value="Antitoxin_Phd/YefM"/>
</dbReference>
<dbReference type="PANTHER" id="PTHR35377">
    <property type="entry name" value="ANTITOXIN VAPB49-RELATED-RELATED"/>
    <property type="match status" value="1"/>
</dbReference>
<dbReference type="NCBIfam" id="TIGR01552">
    <property type="entry name" value="phd_fam"/>
    <property type="match status" value="1"/>
</dbReference>
<sequence length="76" mass="8485">MVQVAVSEFRGHLNKYLKAVQQGETLVLTSRNREIAKITAPDDKRLSAQEKLNELRKTATVGDVLSETGETWKASK</sequence>
<dbReference type="Gene3D" id="3.40.1620.10">
    <property type="entry name" value="YefM-like domain"/>
    <property type="match status" value="1"/>
</dbReference>
<keyword evidence="4" id="KW-1185">Reference proteome</keyword>
<reference evidence="3 4" key="1">
    <citation type="submission" date="2019-04" db="EMBL/GenBank/DDBJ databases">
        <authorList>
            <person name="Van Vliet M D."/>
        </authorList>
    </citation>
    <scope>NUCLEOTIDE SEQUENCE [LARGE SCALE GENOMIC DNA]</scope>
    <source>
        <strain evidence="3 4">F21</strain>
    </source>
</reference>
<comment type="function">
    <text evidence="2">Antitoxin component of a type II toxin-antitoxin (TA) system.</text>
</comment>
<evidence type="ECO:0000256" key="2">
    <source>
        <dbReference type="RuleBase" id="RU362080"/>
    </source>
</evidence>
<comment type="similarity">
    <text evidence="1 2">Belongs to the phD/YefM antitoxin family.</text>
</comment>
<dbReference type="Pfam" id="PF02604">
    <property type="entry name" value="PhdYeFM_antitox"/>
    <property type="match status" value="1"/>
</dbReference>
<dbReference type="RefSeq" id="WP_168433436.1">
    <property type="nucleotide sequence ID" value="NZ_CAAHFH010000002.1"/>
</dbReference>
<organism evidence="3 4">
    <name type="scientific">Pontiella sulfatireligans</name>
    <dbReference type="NCBI Taxonomy" id="2750658"/>
    <lineage>
        <taxon>Bacteria</taxon>
        <taxon>Pseudomonadati</taxon>
        <taxon>Kiritimatiellota</taxon>
        <taxon>Kiritimatiellia</taxon>
        <taxon>Kiritimatiellales</taxon>
        <taxon>Pontiellaceae</taxon>
        <taxon>Pontiella</taxon>
    </lineage>
</organism>
<dbReference type="AlphaFoldDB" id="A0A6C2UR98"/>
<dbReference type="InterPro" id="IPR051416">
    <property type="entry name" value="phD-YefM_TA_antitoxins"/>
</dbReference>
<dbReference type="EMBL" id="CAAHFH010000002">
    <property type="protein sequence ID" value="VGO21767.1"/>
    <property type="molecule type" value="Genomic_DNA"/>
</dbReference>
<evidence type="ECO:0000256" key="1">
    <source>
        <dbReference type="ARBA" id="ARBA00009981"/>
    </source>
</evidence>
<accession>A0A6C2UR98</accession>
<proteinExistence type="inferred from homology"/>
<dbReference type="Proteomes" id="UP000346198">
    <property type="component" value="Unassembled WGS sequence"/>
</dbReference>
<gene>
    <name evidence="3" type="ORF">SCARR_03844</name>
</gene>
<name>A0A6C2UR98_9BACT</name>
<dbReference type="InterPro" id="IPR036165">
    <property type="entry name" value="YefM-like_sf"/>
</dbReference>
<dbReference type="SUPFAM" id="SSF143120">
    <property type="entry name" value="YefM-like"/>
    <property type="match status" value="1"/>
</dbReference>
<protein>
    <recommendedName>
        <fullName evidence="2">Antitoxin</fullName>
    </recommendedName>
</protein>